<dbReference type="AlphaFoldDB" id="A0A6G1GY34"/>
<organism evidence="2 3">
    <name type="scientific">Aulographum hederae CBS 113979</name>
    <dbReference type="NCBI Taxonomy" id="1176131"/>
    <lineage>
        <taxon>Eukaryota</taxon>
        <taxon>Fungi</taxon>
        <taxon>Dikarya</taxon>
        <taxon>Ascomycota</taxon>
        <taxon>Pezizomycotina</taxon>
        <taxon>Dothideomycetes</taxon>
        <taxon>Pleosporomycetidae</taxon>
        <taxon>Aulographales</taxon>
        <taxon>Aulographaceae</taxon>
    </lineage>
</organism>
<sequence length="436" mass="50220">MSTLPIAIHHAFLLPSLLRISAHFRIISFLHPMTPLTDLPSELLLIILEQLPDLYSLHSFSCISRRTAVVVNEYAAHLIQTILSKDFQPISQLARHVLDIYADPLPWSNFSEYAHFFTRGDHLPYSRVNNCRPLALRRLIATGYNIERLSHACVQVLFKRSMSITPLKPERGSCRIGWLDVDEWQPGHPYELEDGGPPSWLELQRVRRAMWALHLYYELCIAGSRAGWPESDVLALRSATAAQFWNHKNNWEIDEYICIEEVLSQLSTDTVDSLTIGVHPVQFAARALPDGILPFPIPVIWPMRPLSRLPEWHEEFSLTCPGTGWLFYKLYCTQTRSALRSTPFDFYRSLGFGIWLGNRLGYLGLAHFHFDDGLKKSRFPGTMGQVYYKWRSILPMSEYCKDEPPDLSNDHLSPWRRRILLDDDTMFGELASLVDL</sequence>
<proteinExistence type="predicted"/>
<dbReference type="OrthoDB" id="4358152at2759"/>
<evidence type="ECO:0000313" key="3">
    <source>
        <dbReference type="Proteomes" id="UP000800041"/>
    </source>
</evidence>
<dbReference type="EMBL" id="ML977160">
    <property type="protein sequence ID" value="KAF1985724.1"/>
    <property type="molecule type" value="Genomic_DNA"/>
</dbReference>
<dbReference type="Pfam" id="PF00646">
    <property type="entry name" value="F-box"/>
    <property type="match status" value="1"/>
</dbReference>
<dbReference type="Proteomes" id="UP000800041">
    <property type="component" value="Unassembled WGS sequence"/>
</dbReference>
<protein>
    <recommendedName>
        <fullName evidence="1">F-box domain-containing protein</fullName>
    </recommendedName>
</protein>
<evidence type="ECO:0000313" key="2">
    <source>
        <dbReference type="EMBL" id="KAF1985724.1"/>
    </source>
</evidence>
<dbReference type="PROSITE" id="PS50181">
    <property type="entry name" value="FBOX"/>
    <property type="match status" value="1"/>
</dbReference>
<keyword evidence="3" id="KW-1185">Reference proteome</keyword>
<feature type="domain" description="F-box" evidence="1">
    <location>
        <begin position="33"/>
        <end position="82"/>
    </location>
</feature>
<reference evidence="2" key="1">
    <citation type="journal article" date="2020" name="Stud. Mycol.">
        <title>101 Dothideomycetes genomes: a test case for predicting lifestyles and emergence of pathogens.</title>
        <authorList>
            <person name="Haridas S."/>
            <person name="Albert R."/>
            <person name="Binder M."/>
            <person name="Bloem J."/>
            <person name="Labutti K."/>
            <person name="Salamov A."/>
            <person name="Andreopoulos B."/>
            <person name="Baker S."/>
            <person name="Barry K."/>
            <person name="Bills G."/>
            <person name="Bluhm B."/>
            <person name="Cannon C."/>
            <person name="Castanera R."/>
            <person name="Culley D."/>
            <person name="Daum C."/>
            <person name="Ezra D."/>
            <person name="Gonzalez J."/>
            <person name="Henrissat B."/>
            <person name="Kuo A."/>
            <person name="Liang C."/>
            <person name="Lipzen A."/>
            <person name="Lutzoni F."/>
            <person name="Magnuson J."/>
            <person name="Mondo S."/>
            <person name="Nolan M."/>
            <person name="Ohm R."/>
            <person name="Pangilinan J."/>
            <person name="Park H.-J."/>
            <person name="Ramirez L."/>
            <person name="Alfaro M."/>
            <person name="Sun H."/>
            <person name="Tritt A."/>
            <person name="Yoshinaga Y."/>
            <person name="Zwiers L.-H."/>
            <person name="Turgeon B."/>
            <person name="Goodwin S."/>
            <person name="Spatafora J."/>
            <person name="Crous P."/>
            <person name="Grigoriev I."/>
        </authorList>
    </citation>
    <scope>NUCLEOTIDE SEQUENCE</scope>
    <source>
        <strain evidence="2">CBS 113979</strain>
    </source>
</reference>
<dbReference type="InterPro" id="IPR001810">
    <property type="entry name" value="F-box_dom"/>
</dbReference>
<accession>A0A6G1GY34</accession>
<name>A0A6G1GY34_9PEZI</name>
<evidence type="ECO:0000259" key="1">
    <source>
        <dbReference type="PROSITE" id="PS50181"/>
    </source>
</evidence>
<gene>
    <name evidence="2" type="ORF">K402DRAFT_394340</name>
</gene>